<dbReference type="Pfam" id="PF09989">
    <property type="entry name" value="DUF2229"/>
    <property type="match status" value="1"/>
</dbReference>
<accession>A0A101E6N4</accession>
<gene>
    <name evidence="2" type="ORF">DEA61_07870</name>
</gene>
<protein>
    <recommendedName>
        <fullName evidence="1">DUF2229 domain-containing protein</fullName>
    </recommendedName>
</protein>
<dbReference type="Gene3D" id="3.40.50.11900">
    <property type="match status" value="1"/>
</dbReference>
<feature type="domain" description="DUF2229" evidence="1">
    <location>
        <begin position="5"/>
        <end position="226"/>
    </location>
</feature>
<name>A0A101E6N4_9THEO</name>
<dbReference type="Pfam" id="PF06050">
    <property type="entry name" value="HGD-D"/>
    <property type="match status" value="1"/>
</dbReference>
<dbReference type="AlphaFoldDB" id="A0A101E6N4"/>
<dbReference type="Proteomes" id="UP000264445">
    <property type="component" value="Unassembled WGS sequence"/>
</dbReference>
<reference evidence="2 3" key="1">
    <citation type="journal article" date="2018" name="Nat. Biotechnol.">
        <title>A standardized bacterial taxonomy based on genome phylogeny substantially revises the tree of life.</title>
        <authorList>
            <person name="Parks D.H."/>
            <person name="Chuvochina M."/>
            <person name="Waite D.W."/>
            <person name="Rinke C."/>
            <person name="Skarshewski A."/>
            <person name="Chaumeil P.A."/>
            <person name="Hugenholtz P."/>
        </authorList>
    </citation>
    <scope>NUCLEOTIDE SEQUENCE [LARGE SCALE GENOMIC DNA]</scope>
    <source>
        <strain evidence="2">UBA12544</strain>
    </source>
</reference>
<dbReference type="RefSeq" id="WP_278429237.1">
    <property type="nucleotide sequence ID" value="NZ_DOLB01000112.1"/>
</dbReference>
<dbReference type="PANTHER" id="PTHR32329:SF2">
    <property type="entry name" value="BIFUNCTIONAL PROTEIN [INCLUDES 2-HYDROXYACYL-COA DEHYDRATASE (N-TER) AND ITS ACTIVATOR DOMAIN (C_TERM)"/>
    <property type="match status" value="1"/>
</dbReference>
<dbReference type="PANTHER" id="PTHR32329">
    <property type="entry name" value="BIFUNCTIONAL PROTEIN [INCLUDES 2-HYDROXYACYL-COA DEHYDRATASE (N-TER) AND ITS ACTIVATOR DOMAIN (C_TERM)-RELATED"/>
    <property type="match status" value="1"/>
</dbReference>
<evidence type="ECO:0000259" key="1">
    <source>
        <dbReference type="Pfam" id="PF09989"/>
    </source>
</evidence>
<dbReference type="EMBL" id="DOLB01000112">
    <property type="protein sequence ID" value="HBT49726.1"/>
    <property type="molecule type" value="Genomic_DNA"/>
</dbReference>
<evidence type="ECO:0000313" key="3">
    <source>
        <dbReference type="Proteomes" id="UP000264445"/>
    </source>
</evidence>
<sequence>MGKIVGIPKGLLYYDFYPMWKTFFEELGAKVITSQNTNKKIVDDGVKNSVEDACLPVKTYVGHVMDLKERGVDYIFIPRIVSVEKKKYLCSKFLGLPDFIKSLIKDLPPVIDIEINYYKDEEFTKREFIRAGKMLGRTNGDALKAYLKGMEEQRRFENLLKEGFTNLEALKMWEEGKVKVREERRRFDLKIALLSHPYNIMDEYISMGLIEKLRNMGAEVITVEMLNKASILEGVAFLPKDIFWTYERDILGAGMYFLKKKGVDGVIMVSAFGCGPNSMTEELLERFYKREKNLPFMLLTIDEHTGEAGVMTRIEAFVDLLRFNKKAVVV</sequence>
<dbReference type="InterPro" id="IPR010327">
    <property type="entry name" value="FldB/FldC_alpha/beta"/>
</dbReference>
<comment type="caution">
    <text evidence="2">The sequence shown here is derived from an EMBL/GenBank/DDBJ whole genome shotgun (WGS) entry which is preliminary data.</text>
</comment>
<evidence type="ECO:0000313" key="2">
    <source>
        <dbReference type="EMBL" id="HBT49726.1"/>
    </source>
</evidence>
<proteinExistence type="predicted"/>
<dbReference type="InterPro" id="IPR018709">
    <property type="entry name" value="CoA_activase_DUF2229"/>
</dbReference>
<dbReference type="InterPro" id="IPR051805">
    <property type="entry name" value="Dehydratase_Activator_Redct"/>
</dbReference>
<organism evidence="2 3">
    <name type="scientific">Caldanaerobacter subterraneus</name>
    <dbReference type="NCBI Taxonomy" id="911092"/>
    <lineage>
        <taxon>Bacteria</taxon>
        <taxon>Bacillati</taxon>
        <taxon>Bacillota</taxon>
        <taxon>Clostridia</taxon>
        <taxon>Thermoanaerobacterales</taxon>
        <taxon>Thermoanaerobacteraceae</taxon>
        <taxon>Caldanaerobacter</taxon>
    </lineage>
</organism>